<dbReference type="InterPro" id="IPR046931">
    <property type="entry name" value="HTH_61"/>
</dbReference>
<reference evidence="3 4" key="1">
    <citation type="submission" date="2018-11" db="EMBL/GenBank/DDBJ databases">
        <authorList>
            <consortium name="Pathogen Informatics"/>
        </authorList>
    </citation>
    <scope>NUCLEOTIDE SEQUENCE [LARGE SCALE GENOMIC DNA]</scope>
</reference>
<dbReference type="Proteomes" id="UP000270094">
    <property type="component" value="Unassembled WGS sequence"/>
</dbReference>
<dbReference type="PANTHER" id="PTHR10133">
    <property type="entry name" value="DNA POLYMERASE I"/>
    <property type="match status" value="1"/>
</dbReference>
<dbReference type="InterPro" id="IPR002298">
    <property type="entry name" value="DNA_polymerase_A"/>
</dbReference>
<proteinExistence type="predicted"/>
<dbReference type="SUPFAM" id="SSF158702">
    <property type="entry name" value="Sec63 N-terminal domain-like"/>
    <property type="match status" value="1"/>
</dbReference>
<dbReference type="Gene3D" id="1.10.3380.20">
    <property type="match status" value="1"/>
</dbReference>
<name>A0A3P7JPN7_STRVU</name>
<dbReference type="AlphaFoldDB" id="A0A3P7JPN7"/>
<dbReference type="GO" id="GO:0097681">
    <property type="term" value="P:double-strand break repair via alternative nonhomologous end joining"/>
    <property type="evidence" value="ECO:0007669"/>
    <property type="project" value="TreeGrafter"/>
</dbReference>
<dbReference type="EMBL" id="UYYB01115446">
    <property type="protein sequence ID" value="VDM81979.1"/>
    <property type="molecule type" value="Genomic_DNA"/>
</dbReference>
<dbReference type="GO" id="GO:0006261">
    <property type="term" value="P:DNA-templated DNA replication"/>
    <property type="evidence" value="ECO:0007669"/>
    <property type="project" value="InterPro"/>
</dbReference>
<dbReference type="Pfam" id="PF20470">
    <property type="entry name" value="HTH_61"/>
    <property type="match status" value="1"/>
</dbReference>
<feature type="domain" description="DNA polymerase theta-like helix-turn-helix" evidence="1">
    <location>
        <begin position="5"/>
        <end position="79"/>
    </location>
</feature>
<keyword evidence="4" id="KW-1185">Reference proteome</keyword>
<sequence>MLTLGESILAVKKSDLKETLRLIRHSSSISAQAKRDHTRLTLECICDGLASNTDELEEVSRNALFKPLKSTEETICDLVKNRFLTMEEESDNSQKSSALAPTQLGQATLASALPPDAALFVFADLQQATRAVALDTELHMLYLVTPTNCSIWQGCDWNHLHSIFSKLQNEEKRVAKLVGASDRFLLSRLRGTSTSSSDRSYQLHLRFFSALALYEVVNEKPIDEVARRFRISRGTLQTLQQQSATYAAMVVAFCSRLGWTYLHDLLKGFAARLAFGVRRELTELVSIEGLDGSRLELL</sequence>
<dbReference type="InterPro" id="IPR048960">
    <property type="entry name" value="POLQ-like_helical"/>
</dbReference>
<protein>
    <submittedName>
        <fullName evidence="3">Uncharacterized protein</fullName>
    </submittedName>
</protein>
<evidence type="ECO:0000313" key="3">
    <source>
        <dbReference type="EMBL" id="VDM81979.1"/>
    </source>
</evidence>
<dbReference type="OrthoDB" id="2320933at2759"/>
<evidence type="ECO:0000259" key="2">
    <source>
        <dbReference type="Pfam" id="PF21099"/>
    </source>
</evidence>
<dbReference type="PANTHER" id="PTHR10133:SF62">
    <property type="entry name" value="DNA POLYMERASE THETA"/>
    <property type="match status" value="1"/>
</dbReference>
<evidence type="ECO:0000313" key="4">
    <source>
        <dbReference type="Proteomes" id="UP000270094"/>
    </source>
</evidence>
<dbReference type="Pfam" id="PF21099">
    <property type="entry name" value="POLQ_helical"/>
    <property type="match status" value="1"/>
</dbReference>
<feature type="domain" description="POLQ-like helical" evidence="2">
    <location>
        <begin position="115"/>
        <end position="273"/>
    </location>
</feature>
<accession>A0A3P7JPN7</accession>
<organism evidence="3 4">
    <name type="scientific">Strongylus vulgaris</name>
    <name type="common">Blood worm</name>
    <dbReference type="NCBI Taxonomy" id="40348"/>
    <lineage>
        <taxon>Eukaryota</taxon>
        <taxon>Metazoa</taxon>
        <taxon>Ecdysozoa</taxon>
        <taxon>Nematoda</taxon>
        <taxon>Chromadorea</taxon>
        <taxon>Rhabditida</taxon>
        <taxon>Rhabditina</taxon>
        <taxon>Rhabditomorpha</taxon>
        <taxon>Strongyloidea</taxon>
        <taxon>Strongylidae</taxon>
        <taxon>Strongylus</taxon>
    </lineage>
</organism>
<gene>
    <name evidence="3" type="ORF">SVUK_LOCUS16977</name>
</gene>
<evidence type="ECO:0000259" key="1">
    <source>
        <dbReference type="Pfam" id="PF20470"/>
    </source>
</evidence>
<dbReference type="GO" id="GO:0003887">
    <property type="term" value="F:DNA-directed DNA polymerase activity"/>
    <property type="evidence" value="ECO:0007669"/>
    <property type="project" value="InterPro"/>
</dbReference>